<accession>A0A4D6XII3</accession>
<gene>
    <name evidence="1" type="ORF">E6B08_24025</name>
</gene>
<name>A0A4D6XII3_PSEPU</name>
<proteinExistence type="predicted"/>
<dbReference type="Proteomes" id="UP000298551">
    <property type="component" value="Chromosome"/>
</dbReference>
<evidence type="ECO:0000313" key="2">
    <source>
        <dbReference type="Proteomes" id="UP000298551"/>
    </source>
</evidence>
<sequence>MEVDNTPATATASRALLNSQWICIFRLLVITARNAKSGEEFVVCFIFSLRGNFSHIKLIDLSQPLFKRRMQKATDG</sequence>
<organism evidence="1 2">
    <name type="scientific">Pseudomonas putida</name>
    <name type="common">Arthrobacter siderocapsulatus</name>
    <dbReference type="NCBI Taxonomy" id="303"/>
    <lineage>
        <taxon>Bacteria</taxon>
        <taxon>Pseudomonadati</taxon>
        <taxon>Pseudomonadota</taxon>
        <taxon>Gammaproteobacteria</taxon>
        <taxon>Pseudomonadales</taxon>
        <taxon>Pseudomonadaceae</taxon>
        <taxon>Pseudomonas</taxon>
    </lineage>
</organism>
<dbReference type="EMBL" id="CP039371">
    <property type="protein sequence ID" value="QCI14218.1"/>
    <property type="molecule type" value="Genomic_DNA"/>
</dbReference>
<dbReference type="AlphaFoldDB" id="A0A4D6XII3"/>
<evidence type="ECO:0000313" key="1">
    <source>
        <dbReference type="EMBL" id="QCI14218.1"/>
    </source>
</evidence>
<protein>
    <submittedName>
        <fullName evidence="1">Uncharacterized protein</fullName>
    </submittedName>
</protein>
<reference evidence="2" key="1">
    <citation type="submission" date="2019-04" db="EMBL/GenBank/DDBJ databases">
        <title>Genome sequence of Pseudomonas putida 1290, an auxin catabolizing strain.</title>
        <authorList>
            <person name="Laird T.S."/>
            <person name="Leveau J.H.J."/>
        </authorList>
    </citation>
    <scope>NUCLEOTIDE SEQUENCE [LARGE SCALE GENOMIC DNA]</scope>
    <source>
        <strain evidence="2">1290</strain>
    </source>
</reference>